<dbReference type="GO" id="GO:0016559">
    <property type="term" value="P:peroxisome fission"/>
    <property type="evidence" value="ECO:0007669"/>
    <property type="project" value="InterPro"/>
</dbReference>
<keyword evidence="7" id="KW-1185">Reference proteome</keyword>
<dbReference type="RefSeq" id="XP_017996313.1">
    <property type="nucleotide sequence ID" value="XM_018147716.1"/>
</dbReference>
<comment type="caution">
    <text evidence="6">The sequence shown here is derived from an EMBL/GenBank/DDBJ whole genome shotgun (WGS) entry which is preliminary data.</text>
</comment>
<evidence type="ECO:0000256" key="2">
    <source>
        <dbReference type="ARBA" id="ARBA00023136"/>
    </source>
</evidence>
<evidence type="ECO:0000313" key="7">
    <source>
        <dbReference type="Proteomes" id="UP000038010"/>
    </source>
</evidence>
<dbReference type="VEuPathDB" id="FungiDB:AB675_7355"/>
<gene>
    <name evidence="6" type="ORF">AB675_7355</name>
</gene>
<dbReference type="OrthoDB" id="3636394at2759"/>
<dbReference type="Pfam" id="PF05648">
    <property type="entry name" value="PEX11"/>
    <property type="match status" value="1"/>
</dbReference>
<organism evidence="6 7">
    <name type="scientific">Cyphellophora attinorum</name>
    <dbReference type="NCBI Taxonomy" id="1664694"/>
    <lineage>
        <taxon>Eukaryota</taxon>
        <taxon>Fungi</taxon>
        <taxon>Dikarya</taxon>
        <taxon>Ascomycota</taxon>
        <taxon>Pezizomycotina</taxon>
        <taxon>Eurotiomycetes</taxon>
        <taxon>Chaetothyriomycetidae</taxon>
        <taxon>Chaetothyriales</taxon>
        <taxon>Cyphellophoraceae</taxon>
        <taxon>Cyphellophora</taxon>
    </lineage>
</organism>
<name>A0A0N1GZ70_9EURO</name>
<keyword evidence="3" id="KW-0576">Peroxisome</keyword>
<evidence type="ECO:0000256" key="3">
    <source>
        <dbReference type="ARBA" id="ARBA00023140"/>
    </source>
</evidence>
<dbReference type="EMBL" id="LFJN01000032">
    <property type="protein sequence ID" value="KPI36350.1"/>
    <property type="molecule type" value="Genomic_DNA"/>
</dbReference>
<dbReference type="Proteomes" id="UP000038010">
    <property type="component" value="Unassembled WGS sequence"/>
</dbReference>
<comment type="subcellular location">
    <subcellularLocation>
        <location evidence="4">Peroxisome membrane</location>
    </subcellularLocation>
</comment>
<keyword evidence="2" id="KW-0472">Membrane</keyword>
<evidence type="ECO:0000256" key="1">
    <source>
        <dbReference type="ARBA" id="ARBA00022593"/>
    </source>
</evidence>
<reference evidence="6 7" key="1">
    <citation type="submission" date="2015-06" db="EMBL/GenBank/DDBJ databases">
        <title>Draft genome of the ant-associated black yeast Phialophora attae CBS 131958.</title>
        <authorList>
            <person name="Moreno L.F."/>
            <person name="Stielow B.J."/>
            <person name="de Hoog S."/>
            <person name="Vicente V.A."/>
            <person name="Weiss V.A."/>
            <person name="de Vries M."/>
            <person name="Cruz L.M."/>
            <person name="Souza E.M."/>
        </authorList>
    </citation>
    <scope>NUCLEOTIDE SEQUENCE [LARGE SCALE GENOMIC DNA]</scope>
    <source>
        <strain evidence="6 7">CBS 131958</strain>
    </source>
</reference>
<dbReference type="PANTHER" id="PTHR12652">
    <property type="entry name" value="PEROXISOMAL BIOGENESIS FACTOR 11"/>
    <property type="match status" value="1"/>
</dbReference>
<dbReference type="PANTHER" id="PTHR12652:SF23">
    <property type="entry name" value="MICROBODY (PEROXISOME) PROLIFERATION PROTEIN PEROXIN 11B (EUROFUNG)"/>
    <property type="match status" value="1"/>
</dbReference>
<sequence>MEPVQTFVAYTGDAYAIERTLRFLQATFGVLASLSTDVAYVTHSNLARANIHLARRFYRAFKWMDCVYEVFAAPKFDYGGLHENVRMLKDSALAMYFFFDMLILPTAMTGVRGPGNATLENTALTCWFYAILLSITLNLIELSHISTKAASAEKDVKANEKSHGTKSPVAKKERLKSTSTSARELICNVLDLAIPGVAIGYVKLDPAYVHIAMATSSLITMNAIWNRIYAEKEAAPS</sequence>
<proteinExistence type="predicted"/>
<evidence type="ECO:0000256" key="5">
    <source>
        <dbReference type="SAM" id="MobiDB-lite"/>
    </source>
</evidence>
<dbReference type="GO" id="GO:0005778">
    <property type="term" value="C:peroxisomal membrane"/>
    <property type="evidence" value="ECO:0007669"/>
    <property type="project" value="UniProtKB-SubCell"/>
</dbReference>
<dbReference type="AlphaFoldDB" id="A0A0N1GZ70"/>
<evidence type="ECO:0000256" key="4">
    <source>
        <dbReference type="ARBA" id="ARBA00046271"/>
    </source>
</evidence>
<dbReference type="GeneID" id="28739596"/>
<dbReference type="InterPro" id="IPR008733">
    <property type="entry name" value="PEX11"/>
</dbReference>
<keyword evidence="1" id="KW-0962">Peroxisome biogenesis</keyword>
<evidence type="ECO:0000313" key="6">
    <source>
        <dbReference type="EMBL" id="KPI36350.1"/>
    </source>
</evidence>
<accession>A0A0N1GZ70</accession>
<protein>
    <submittedName>
        <fullName evidence="6">Uncharacterized protein</fullName>
    </submittedName>
</protein>
<feature type="region of interest" description="Disordered" evidence="5">
    <location>
        <begin position="156"/>
        <end position="176"/>
    </location>
</feature>